<gene>
    <name evidence="7" type="ORF">HCN56_19970</name>
</gene>
<dbReference type="InterPro" id="IPR001647">
    <property type="entry name" value="HTH_TetR"/>
</dbReference>
<dbReference type="AlphaFoldDB" id="A0A7X6I0R8"/>
<dbReference type="Pfam" id="PF13977">
    <property type="entry name" value="TetR_C_6"/>
    <property type="match status" value="1"/>
</dbReference>
<dbReference type="PROSITE" id="PS50977">
    <property type="entry name" value="HTH_TETR_2"/>
    <property type="match status" value="1"/>
</dbReference>
<dbReference type="PANTHER" id="PTHR30055:SF234">
    <property type="entry name" value="HTH-TYPE TRANSCRIPTIONAL REGULATOR BETI"/>
    <property type="match status" value="1"/>
</dbReference>
<feature type="domain" description="HTH tetR-type" evidence="6">
    <location>
        <begin position="7"/>
        <end position="67"/>
    </location>
</feature>
<dbReference type="Gene3D" id="1.10.357.10">
    <property type="entry name" value="Tetracycline Repressor, domain 2"/>
    <property type="match status" value="1"/>
</dbReference>
<evidence type="ECO:0000256" key="5">
    <source>
        <dbReference type="PROSITE-ProRule" id="PRU00335"/>
    </source>
</evidence>
<evidence type="ECO:0000313" key="8">
    <source>
        <dbReference type="Proteomes" id="UP000578686"/>
    </source>
</evidence>
<dbReference type="SUPFAM" id="SSF46689">
    <property type="entry name" value="Homeodomain-like"/>
    <property type="match status" value="1"/>
</dbReference>
<evidence type="ECO:0000259" key="6">
    <source>
        <dbReference type="PROSITE" id="PS50977"/>
    </source>
</evidence>
<dbReference type="EMBL" id="JAAVJD010000200">
    <property type="protein sequence ID" value="NJQ07800.1"/>
    <property type="molecule type" value="Genomic_DNA"/>
</dbReference>
<dbReference type="GO" id="GO:0000976">
    <property type="term" value="F:transcription cis-regulatory region binding"/>
    <property type="evidence" value="ECO:0007669"/>
    <property type="project" value="TreeGrafter"/>
</dbReference>
<dbReference type="Pfam" id="PF00440">
    <property type="entry name" value="TetR_N"/>
    <property type="match status" value="1"/>
</dbReference>
<dbReference type="InterPro" id="IPR009057">
    <property type="entry name" value="Homeodomain-like_sf"/>
</dbReference>
<keyword evidence="1" id="KW-0678">Repressor</keyword>
<dbReference type="GO" id="GO:0003700">
    <property type="term" value="F:DNA-binding transcription factor activity"/>
    <property type="evidence" value="ECO:0007669"/>
    <property type="project" value="TreeGrafter"/>
</dbReference>
<keyword evidence="8" id="KW-1185">Reference proteome</keyword>
<sequence>MPRMSAVERRRELVEATVRLMVREGVPAVTTRAVVAEAGMTLGTFHYCFASKRELLREVTAALVDREARASLAAVEPGGGVRETVAGALEAFLAVVRERPREQQALLELTQYALRTEGEEDLAVLQYDTYRRAAATVVSSVARACGVAWTVPEPVVARTVVGMLDGLTVALLVDGDEAAAREQVAVLAGCLAGLTRPAPVDAS</sequence>
<feature type="DNA-binding region" description="H-T-H motif" evidence="5">
    <location>
        <begin position="30"/>
        <end position="49"/>
    </location>
</feature>
<accession>A0A7X6I0R8</accession>
<dbReference type="InterPro" id="IPR050109">
    <property type="entry name" value="HTH-type_TetR-like_transc_reg"/>
</dbReference>
<keyword evidence="4" id="KW-0804">Transcription</keyword>
<dbReference type="PANTHER" id="PTHR30055">
    <property type="entry name" value="HTH-TYPE TRANSCRIPTIONAL REGULATOR RUTR"/>
    <property type="match status" value="1"/>
</dbReference>
<comment type="caution">
    <text evidence="7">The sequence shown here is derived from an EMBL/GenBank/DDBJ whole genome shotgun (WGS) entry which is preliminary data.</text>
</comment>
<dbReference type="SUPFAM" id="SSF48498">
    <property type="entry name" value="Tetracyclin repressor-like, C-terminal domain"/>
    <property type="match status" value="1"/>
</dbReference>
<proteinExistence type="predicted"/>
<evidence type="ECO:0000256" key="2">
    <source>
        <dbReference type="ARBA" id="ARBA00023015"/>
    </source>
</evidence>
<keyword evidence="2" id="KW-0805">Transcription regulation</keyword>
<keyword evidence="3 5" id="KW-0238">DNA-binding</keyword>
<evidence type="ECO:0000256" key="3">
    <source>
        <dbReference type="ARBA" id="ARBA00023125"/>
    </source>
</evidence>
<protein>
    <submittedName>
        <fullName evidence="7">TetR family transcriptional regulator</fullName>
    </submittedName>
</protein>
<name>A0A7X6I0R8_9ACTN</name>
<reference evidence="7 8" key="1">
    <citation type="submission" date="2020-03" db="EMBL/GenBank/DDBJ databases">
        <title>Draft genome of Streptomyces sp. ventii, isolated from the Axial Seamount in the Pacific Ocean, and resequencing of the two type strains Streptomyces lonarensis strain NCL 716 and Streptomyces bohaiensis strain 11A07.</title>
        <authorList>
            <person name="Loughran R.M."/>
            <person name="Pfannmuller K.M."/>
            <person name="Wasson B.J."/>
            <person name="Deadmond M.C."/>
            <person name="Paddock B.E."/>
            <person name="Koyack M.J."/>
            <person name="Gallegos D.A."/>
            <person name="Mitchell E.A."/>
            <person name="Ushijima B."/>
            <person name="Saw J.H."/>
            <person name="Mcphail K.L."/>
            <person name="Videau P."/>
        </authorList>
    </citation>
    <scope>NUCLEOTIDE SEQUENCE [LARGE SCALE GENOMIC DNA]</scope>
    <source>
        <strain evidence="7 8">NCL716</strain>
    </source>
</reference>
<dbReference type="InterPro" id="IPR039538">
    <property type="entry name" value="BetI_C"/>
</dbReference>
<evidence type="ECO:0000313" key="7">
    <source>
        <dbReference type="EMBL" id="NJQ07800.1"/>
    </source>
</evidence>
<dbReference type="Proteomes" id="UP000578686">
    <property type="component" value="Unassembled WGS sequence"/>
</dbReference>
<evidence type="ECO:0000256" key="4">
    <source>
        <dbReference type="ARBA" id="ARBA00023163"/>
    </source>
</evidence>
<dbReference type="InterPro" id="IPR036271">
    <property type="entry name" value="Tet_transcr_reg_TetR-rel_C_sf"/>
</dbReference>
<organism evidence="7 8">
    <name type="scientific">Streptomyces lonarensis</name>
    <dbReference type="NCBI Taxonomy" id="700599"/>
    <lineage>
        <taxon>Bacteria</taxon>
        <taxon>Bacillati</taxon>
        <taxon>Actinomycetota</taxon>
        <taxon>Actinomycetes</taxon>
        <taxon>Kitasatosporales</taxon>
        <taxon>Streptomycetaceae</taxon>
        <taxon>Streptomyces</taxon>
    </lineage>
</organism>
<evidence type="ECO:0000256" key="1">
    <source>
        <dbReference type="ARBA" id="ARBA00022491"/>
    </source>
</evidence>